<comment type="caution">
    <text evidence="1">The sequence shown here is derived from an EMBL/GenBank/DDBJ whole genome shotgun (WGS) entry which is preliminary data.</text>
</comment>
<evidence type="ECO:0000313" key="1">
    <source>
        <dbReference type="EMBL" id="EQA62954.1"/>
    </source>
</evidence>
<evidence type="ECO:0000313" key="2">
    <source>
        <dbReference type="Proteomes" id="UP000018747"/>
    </source>
</evidence>
<protein>
    <recommendedName>
        <fullName evidence="3">Ankyrin repeat protein</fullName>
    </recommendedName>
</protein>
<organism evidence="1 2">
    <name type="scientific">Leptospira alexanderi serovar Manhao 3 str. L 60</name>
    <dbReference type="NCBI Taxonomy" id="1049759"/>
    <lineage>
        <taxon>Bacteria</taxon>
        <taxon>Pseudomonadati</taxon>
        <taxon>Spirochaetota</taxon>
        <taxon>Spirochaetia</taxon>
        <taxon>Leptospirales</taxon>
        <taxon>Leptospiraceae</taxon>
        <taxon>Leptospira</taxon>
    </lineage>
</organism>
<name>V6I7Z8_9LEPT</name>
<dbReference type="RefSeq" id="WP_020984127.1">
    <property type="nucleotide sequence ID" value="NZ_AHMT02000027.1"/>
</dbReference>
<keyword evidence="2" id="KW-1185">Reference proteome</keyword>
<evidence type="ECO:0008006" key="3">
    <source>
        <dbReference type="Google" id="ProtNLM"/>
    </source>
</evidence>
<dbReference type="EMBL" id="AHMT02000027">
    <property type="protein sequence ID" value="EQA62954.1"/>
    <property type="molecule type" value="Genomic_DNA"/>
</dbReference>
<accession>V6I7Z8</accession>
<sequence length="43" mass="4883">MILSVAVGMKNNTRAMTPLMNAIRYKNLDAIRFYSNGMFPFSP</sequence>
<proteinExistence type="predicted"/>
<reference evidence="1" key="1">
    <citation type="submission" date="2013-05" db="EMBL/GenBank/DDBJ databases">
        <authorList>
            <person name="Harkins D.M."/>
            <person name="Durkin A.S."/>
            <person name="Brinkac L.M."/>
            <person name="Haft D.H."/>
            <person name="Selengut J.D."/>
            <person name="Sanka R."/>
            <person name="DePew J."/>
            <person name="Purushe J."/>
            <person name="Hartskeerl R.A."/>
            <person name="Ahmed A."/>
            <person name="van der Linden H."/>
            <person name="Goris M.G.A."/>
            <person name="Vinetz J.M."/>
            <person name="Sutton G.G."/>
            <person name="Nierman W.C."/>
            <person name="Fouts D.E."/>
        </authorList>
    </citation>
    <scope>NUCLEOTIDE SEQUENCE [LARGE SCALE GENOMIC DNA]</scope>
    <source>
        <strain evidence="1">L 60</strain>
    </source>
</reference>
<dbReference type="AlphaFoldDB" id="V6I7Z8"/>
<dbReference type="Proteomes" id="UP000018747">
    <property type="component" value="Unassembled WGS sequence"/>
</dbReference>
<gene>
    <name evidence="1" type="ORF">LEP1GSC062_1204</name>
</gene>